<evidence type="ECO:0000256" key="6">
    <source>
        <dbReference type="PROSITE-ProRule" id="PRU01251"/>
    </source>
</evidence>
<name>A0A2A5RPC0_9LACT</name>
<dbReference type="InterPro" id="IPR036628">
    <property type="entry name" value="Clp_N_dom_sf"/>
</dbReference>
<feature type="region of interest" description="Disordered" evidence="8">
    <location>
        <begin position="148"/>
        <end position="176"/>
    </location>
</feature>
<comment type="similarity">
    <text evidence="7">Belongs to the ClpA/ClpB family.</text>
</comment>
<proteinExistence type="inferred from homology"/>
<dbReference type="GO" id="GO:0034605">
    <property type="term" value="P:cellular response to heat"/>
    <property type="evidence" value="ECO:0007669"/>
    <property type="project" value="TreeGrafter"/>
</dbReference>
<feature type="domain" description="Clp R" evidence="9">
    <location>
        <begin position="4"/>
        <end position="149"/>
    </location>
</feature>
<dbReference type="Pfam" id="PF07724">
    <property type="entry name" value="AAA_2"/>
    <property type="match status" value="1"/>
</dbReference>
<dbReference type="STRING" id="1291764.GCA_001311235_00554"/>
<keyword evidence="3 7" id="KW-0067">ATP-binding</keyword>
<evidence type="ECO:0000313" key="10">
    <source>
        <dbReference type="EMBL" id="PCS01287.1"/>
    </source>
</evidence>
<dbReference type="Gene3D" id="1.10.8.60">
    <property type="match status" value="2"/>
</dbReference>
<dbReference type="GO" id="GO:0008233">
    <property type="term" value="F:peptidase activity"/>
    <property type="evidence" value="ECO:0007669"/>
    <property type="project" value="UniProtKB-KW"/>
</dbReference>
<dbReference type="InterPro" id="IPR050130">
    <property type="entry name" value="ClpA_ClpB"/>
</dbReference>
<dbReference type="PANTHER" id="PTHR11638">
    <property type="entry name" value="ATP-DEPENDENT CLP PROTEASE"/>
    <property type="match status" value="1"/>
</dbReference>
<dbReference type="OrthoDB" id="9803641at2"/>
<dbReference type="Pfam" id="PF10431">
    <property type="entry name" value="ClpB_D2-small"/>
    <property type="match status" value="1"/>
</dbReference>
<dbReference type="SUPFAM" id="SSF81923">
    <property type="entry name" value="Double Clp-N motif"/>
    <property type="match status" value="1"/>
</dbReference>
<dbReference type="InterPro" id="IPR019489">
    <property type="entry name" value="Clp_ATPase_C"/>
</dbReference>
<dbReference type="GO" id="GO:0005737">
    <property type="term" value="C:cytoplasm"/>
    <property type="evidence" value="ECO:0007669"/>
    <property type="project" value="TreeGrafter"/>
</dbReference>
<dbReference type="CDD" id="cd00009">
    <property type="entry name" value="AAA"/>
    <property type="match status" value="1"/>
</dbReference>
<reference evidence="10 11" key="1">
    <citation type="submission" date="2014-12" db="EMBL/GenBank/DDBJ databases">
        <title>Draft genome sequences of 10 type strains of Lactococcus.</title>
        <authorList>
            <person name="Sun Z."/>
            <person name="Zhong Z."/>
            <person name="Liu W."/>
            <person name="Zhang W."/>
            <person name="Zhang H."/>
        </authorList>
    </citation>
    <scope>NUCLEOTIDE SEQUENCE [LARGE SCALE GENOMIC DNA]</scope>
    <source>
        <strain evidence="10 11">JCM 16395</strain>
    </source>
</reference>
<dbReference type="InterPro" id="IPR003593">
    <property type="entry name" value="AAA+_ATPase"/>
</dbReference>
<dbReference type="InterPro" id="IPR003959">
    <property type="entry name" value="ATPase_AAA_core"/>
</dbReference>
<dbReference type="PROSITE" id="PS00870">
    <property type="entry name" value="CLPAB_1"/>
    <property type="match status" value="1"/>
</dbReference>
<dbReference type="PROSITE" id="PS51903">
    <property type="entry name" value="CLP_R"/>
    <property type="match status" value="1"/>
</dbReference>
<dbReference type="RefSeq" id="WP_096816799.1">
    <property type="nucleotide sequence ID" value="NZ_JXJU01000001.1"/>
</dbReference>
<organism evidence="10 11">
    <name type="scientific">Lactococcus fujiensis JCM 16395</name>
    <dbReference type="NCBI Taxonomy" id="1291764"/>
    <lineage>
        <taxon>Bacteria</taxon>
        <taxon>Bacillati</taxon>
        <taxon>Bacillota</taxon>
        <taxon>Bacilli</taxon>
        <taxon>Lactobacillales</taxon>
        <taxon>Streptococcaceae</taxon>
        <taxon>Lactococcus</taxon>
    </lineage>
</organism>
<dbReference type="AlphaFoldDB" id="A0A2A5RPC0"/>
<comment type="function">
    <text evidence="5">Part of a stress-induced multi-chaperone system, it is involved in the recovery of the cell from heat-induced damage, in cooperation with DnaK, DnaJ and GrpE. Acts before DnaK, in the processing of protein aggregates. Protein binding stimulates the ATPase activity; ATP hydrolysis unfolds the denatured protein aggregates, which probably helps expose new hydrophobic binding sites on the surface of ClpB-bound aggregates, contributing to the solubilization and refolding of denatured protein aggregates by DnaK.</text>
</comment>
<dbReference type="InterPro" id="IPR041546">
    <property type="entry name" value="ClpA/ClpB_AAA_lid"/>
</dbReference>
<dbReference type="GO" id="GO:0016887">
    <property type="term" value="F:ATP hydrolysis activity"/>
    <property type="evidence" value="ECO:0007669"/>
    <property type="project" value="InterPro"/>
</dbReference>
<evidence type="ECO:0000256" key="7">
    <source>
        <dbReference type="RuleBase" id="RU004432"/>
    </source>
</evidence>
<evidence type="ECO:0000313" key="11">
    <source>
        <dbReference type="Proteomes" id="UP000218181"/>
    </source>
</evidence>
<evidence type="ECO:0000256" key="2">
    <source>
        <dbReference type="ARBA" id="ARBA00022741"/>
    </source>
</evidence>
<keyword evidence="10" id="KW-0378">Hydrolase</keyword>
<comment type="caution">
    <text evidence="10">The sequence shown here is derived from an EMBL/GenBank/DDBJ whole genome shotgun (WGS) entry which is preliminary data.</text>
</comment>
<keyword evidence="4 7" id="KW-0143">Chaperone</keyword>
<keyword evidence="2 7" id="KW-0547">Nucleotide-binding</keyword>
<dbReference type="GO" id="GO:0005524">
    <property type="term" value="F:ATP binding"/>
    <property type="evidence" value="ECO:0007669"/>
    <property type="project" value="UniProtKB-KW"/>
</dbReference>
<protein>
    <submittedName>
        <fullName evidence="10">ATP-binding subunit of Clp protease</fullName>
    </submittedName>
</protein>
<evidence type="ECO:0000256" key="3">
    <source>
        <dbReference type="ARBA" id="ARBA00022840"/>
    </source>
</evidence>
<dbReference type="InterPro" id="IPR018368">
    <property type="entry name" value="ClpA/B_CS1"/>
</dbReference>
<dbReference type="GO" id="GO:0006508">
    <property type="term" value="P:proteolysis"/>
    <property type="evidence" value="ECO:0007669"/>
    <property type="project" value="UniProtKB-KW"/>
</dbReference>
<dbReference type="SUPFAM" id="SSF52540">
    <property type="entry name" value="P-loop containing nucleoside triphosphate hydrolases"/>
    <property type="match status" value="2"/>
</dbReference>
<dbReference type="EMBL" id="JXJU01000001">
    <property type="protein sequence ID" value="PCS01287.1"/>
    <property type="molecule type" value="Genomic_DNA"/>
</dbReference>
<dbReference type="InterPro" id="IPR028299">
    <property type="entry name" value="ClpA/B_CS2"/>
</dbReference>
<dbReference type="FunFam" id="3.40.50.300:FF:000025">
    <property type="entry name" value="ATP-dependent Clp protease subunit"/>
    <property type="match status" value="1"/>
</dbReference>
<keyword evidence="10" id="KW-0645">Protease</keyword>
<dbReference type="SMART" id="SM01086">
    <property type="entry name" value="ClpB_D2-small"/>
    <property type="match status" value="1"/>
</dbReference>
<evidence type="ECO:0000256" key="5">
    <source>
        <dbReference type="ARBA" id="ARBA00025613"/>
    </source>
</evidence>
<keyword evidence="1 6" id="KW-0677">Repeat</keyword>
<dbReference type="Proteomes" id="UP000218181">
    <property type="component" value="Unassembled WGS sequence"/>
</dbReference>
<dbReference type="CDD" id="cd19499">
    <property type="entry name" value="RecA-like_ClpB_Hsp104-like"/>
    <property type="match status" value="1"/>
</dbReference>
<dbReference type="InterPro" id="IPR001270">
    <property type="entry name" value="ClpA/B"/>
</dbReference>
<dbReference type="InterPro" id="IPR004176">
    <property type="entry name" value="Clp_R_N"/>
</dbReference>
<dbReference type="SMART" id="SM00382">
    <property type="entry name" value="AAA"/>
    <property type="match status" value="2"/>
</dbReference>
<evidence type="ECO:0000256" key="4">
    <source>
        <dbReference type="ARBA" id="ARBA00023186"/>
    </source>
</evidence>
<evidence type="ECO:0000256" key="8">
    <source>
        <dbReference type="SAM" id="MobiDB-lite"/>
    </source>
</evidence>
<feature type="compositionally biased region" description="Polar residues" evidence="8">
    <location>
        <begin position="167"/>
        <end position="176"/>
    </location>
</feature>
<evidence type="ECO:0000256" key="1">
    <source>
        <dbReference type="ARBA" id="ARBA00022737"/>
    </source>
</evidence>
<dbReference type="Pfam" id="PF00004">
    <property type="entry name" value="AAA"/>
    <property type="match status" value="1"/>
</dbReference>
<dbReference type="InterPro" id="IPR027417">
    <property type="entry name" value="P-loop_NTPase"/>
</dbReference>
<gene>
    <name evidence="10" type="ORF">RT41_GL000051</name>
</gene>
<dbReference type="PANTHER" id="PTHR11638:SF18">
    <property type="entry name" value="HEAT SHOCK PROTEIN 104"/>
    <property type="match status" value="1"/>
</dbReference>
<dbReference type="PROSITE" id="PS00871">
    <property type="entry name" value="CLPAB_2"/>
    <property type="match status" value="1"/>
</dbReference>
<dbReference type="Gene3D" id="3.40.50.300">
    <property type="entry name" value="P-loop containing nucleotide triphosphate hydrolases"/>
    <property type="match status" value="2"/>
</dbReference>
<dbReference type="Pfam" id="PF17871">
    <property type="entry name" value="AAA_lid_9"/>
    <property type="match status" value="1"/>
</dbReference>
<sequence>MTYYDYELTEVATRIFEKAKDLAHQYRFALVESGHLLSAMTTIPGSIAYTILMNQNVDPEDMLLDLEEITSQNKVKKDKIKLSPRVEAIIEEAYNIATNNGTEVIGSEHLLYSILQNDQGSASQLLKLQKISVKNLRDDLKKRTQIKAPKNKKAVTPMSKRDLSHSADGNSTTPTLDTVSTNLTQLALEGKLDPMIGREKEIERLIHILSRRTKNNPVLVGEPGVGKTAIIEGLAARVANGDVPLGLIDNRIMSLNMAAVVAGTKFRGEFEDRLTAIVDEVSQAHNVIVFIDELHTIVGAGGGMDSVTDASNILKPALARGSFQLIGATTYHEYQKYIEKDEALERRFARVNVDEPNEEDAIGILSGLKEKFEDYHDVVFSNDAIIQAVKLSIRYMPSRRLPDKAIDLLDEAAASVKISSKNNQSKLVELEKKYQVTEQLLAQSISELNVAKARGYETELKEMATQINKFSLTSPKKQKVSSDAVVSVVSNLTGIPVKQMTKTESDRLIKLEAELHKRVIGQEEAISAVSRSIRRARSGIADEKRPMGSFMFLGPTGVGKTELAKALAESVFGSEENMIRIDMSEYMEKFSTSRLIGAPPGYVGYDEGGQLTERVRNHPYSVVLLDEVEKAHPDVFNIMLQILDDGFVTDTKGRKVDFRNTIIIMTSNLGATALRDDKTVGFGAKSAQSDYKAMKSRILEELKRHYRPEFLNRIDETIVFHSLSAQEIREVVKIMSKSLINRLFEQGIEVKLTPSAIQLISEIGFDPIYGARPLRKAIQREIEDGLAEELLMGRVAKGDAVTIGVSNKKIKITHNI</sequence>
<dbReference type="Gene3D" id="1.10.1780.10">
    <property type="entry name" value="Clp, N-terminal domain"/>
    <property type="match status" value="1"/>
</dbReference>
<evidence type="ECO:0000259" key="9">
    <source>
        <dbReference type="PROSITE" id="PS51903"/>
    </source>
</evidence>
<keyword evidence="11" id="KW-1185">Reference proteome</keyword>
<dbReference type="Pfam" id="PF02861">
    <property type="entry name" value="Clp_N"/>
    <property type="match status" value="1"/>
</dbReference>
<dbReference type="FunFam" id="3.40.50.300:FF:000010">
    <property type="entry name" value="Chaperone clpB 1, putative"/>
    <property type="match status" value="1"/>
</dbReference>
<accession>A0A2A5RPC0</accession>
<dbReference type="PRINTS" id="PR00300">
    <property type="entry name" value="CLPPROTEASEA"/>
</dbReference>